<keyword evidence="2 4" id="KW-0689">Ribosomal protein</keyword>
<comment type="subunit">
    <text evidence="4">Part of the 50S ribosomal subunit. Contacts protein L32.</text>
</comment>
<dbReference type="GO" id="GO:0006412">
    <property type="term" value="P:translation"/>
    <property type="evidence" value="ECO:0007669"/>
    <property type="project" value="UniProtKB-UniRule"/>
</dbReference>
<name>A0A1I2GF71_9BACT</name>
<evidence type="ECO:0000256" key="3">
    <source>
        <dbReference type="ARBA" id="ARBA00023274"/>
    </source>
</evidence>
<evidence type="ECO:0000256" key="5">
    <source>
        <dbReference type="RuleBase" id="RU000660"/>
    </source>
</evidence>
<keyword evidence="3 4" id="KW-0687">Ribonucleoprotein</keyword>
<dbReference type="EMBL" id="FOMX01000032">
    <property type="protein sequence ID" value="SFF15858.1"/>
    <property type="molecule type" value="Genomic_DNA"/>
</dbReference>
<dbReference type="HAMAP" id="MF_01368">
    <property type="entry name" value="Ribosomal_bL17"/>
    <property type="match status" value="1"/>
</dbReference>
<accession>A0A1I2GF71</accession>
<dbReference type="STRING" id="54.SAMN02745121_07229"/>
<dbReference type="PANTHER" id="PTHR14413:SF16">
    <property type="entry name" value="LARGE RIBOSOMAL SUBUNIT PROTEIN BL17M"/>
    <property type="match status" value="1"/>
</dbReference>
<sequence length="158" mass="17431">MRHQNAGRKFSRNSSHRRAMFRNMVTSLLEHQRITTTEPKAKELRRLAERTITTALRLGDLLTKPKDQRSPAEQGKYVHALRMAGRMVRSRDALHKLFTDIAPQLRGRPGGYTRILKVGTRPGDAAPMAILEIVTFKLPSTAPSAAGGASSTGSESAD</sequence>
<keyword evidence="7" id="KW-1185">Reference proteome</keyword>
<gene>
    <name evidence="4" type="primary">rplQ</name>
    <name evidence="6" type="ORF">SAMN02745121_07229</name>
</gene>
<dbReference type="AlphaFoldDB" id="A0A1I2GF71"/>
<dbReference type="RefSeq" id="WP_096328162.1">
    <property type="nucleotide sequence ID" value="NZ_FOMX01000032.1"/>
</dbReference>
<organism evidence="6 7">
    <name type="scientific">Nannocystis exedens</name>
    <dbReference type="NCBI Taxonomy" id="54"/>
    <lineage>
        <taxon>Bacteria</taxon>
        <taxon>Pseudomonadati</taxon>
        <taxon>Myxococcota</taxon>
        <taxon>Polyangia</taxon>
        <taxon>Nannocystales</taxon>
        <taxon>Nannocystaceae</taxon>
        <taxon>Nannocystis</taxon>
    </lineage>
</organism>
<protein>
    <recommendedName>
        <fullName evidence="4">Large ribosomal subunit protein bL17</fullName>
    </recommendedName>
</protein>
<dbReference type="GO" id="GO:0022625">
    <property type="term" value="C:cytosolic large ribosomal subunit"/>
    <property type="evidence" value="ECO:0007669"/>
    <property type="project" value="TreeGrafter"/>
</dbReference>
<evidence type="ECO:0000313" key="7">
    <source>
        <dbReference type="Proteomes" id="UP000199400"/>
    </source>
</evidence>
<dbReference type="Gene3D" id="3.90.1030.10">
    <property type="entry name" value="Ribosomal protein L17"/>
    <property type="match status" value="1"/>
</dbReference>
<dbReference type="InterPro" id="IPR036373">
    <property type="entry name" value="Ribosomal_bL17_sf"/>
</dbReference>
<dbReference type="InterPro" id="IPR000456">
    <property type="entry name" value="Ribosomal_bL17"/>
</dbReference>
<dbReference type="PANTHER" id="PTHR14413">
    <property type="entry name" value="RIBOSOMAL PROTEIN L17"/>
    <property type="match status" value="1"/>
</dbReference>
<dbReference type="OrthoDB" id="9809073at2"/>
<dbReference type="Proteomes" id="UP000199400">
    <property type="component" value="Unassembled WGS sequence"/>
</dbReference>
<proteinExistence type="inferred from homology"/>
<comment type="similarity">
    <text evidence="1 4 5">Belongs to the bacterial ribosomal protein bL17 family.</text>
</comment>
<evidence type="ECO:0000313" key="6">
    <source>
        <dbReference type="EMBL" id="SFF15858.1"/>
    </source>
</evidence>
<dbReference type="GO" id="GO:0003735">
    <property type="term" value="F:structural constituent of ribosome"/>
    <property type="evidence" value="ECO:0007669"/>
    <property type="project" value="InterPro"/>
</dbReference>
<dbReference type="SUPFAM" id="SSF64263">
    <property type="entry name" value="Prokaryotic ribosomal protein L17"/>
    <property type="match status" value="1"/>
</dbReference>
<reference evidence="7" key="1">
    <citation type="submission" date="2016-10" db="EMBL/GenBank/DDBJ databases">
        <authorList>
            <person name="Varghese N."/>
            <person name="Submissions S."/>
        </authorList>
    </citation>
    <scope>NUCLEOTIDE SEQUENCE [LARGE SCALE GENOMIC DNA]</scope>
    <source>
        <strain evidence="7">ATCC 25963</strain>
    </source>
</reference>
<evidence type="ECO:0000256" key="1">
    <source>
        <dbReference type="ARBA" id="ARBA00008777"/>
    </source>
</evidence>
<evidence type="ECO:0000256" key="4">
    <source>
        <dbReference type="HAMAP-Rule" id="MF_01368"/>
    </source>
</evidence>
<dbReference type="Pfam" id="PF01196">
    <property type="entry name" value="Ribosomal_L17"/>
    <property type="match status" value="1"/>
</dbReference>
<evidence type="ECO:0000256" key="2">
    <source>
        <dbReference type="ARBA" id="ARBA00022980"/>
    </source>
</evidence>
<dbReference type="NCBIfam" id="TIGR00059">
    <property type="entry name" value="L17"/>
    <property type="match status" value="1"/>
</dbReference>